<comment type="caution">
    <text evidence="2">The sequence shown here is derived from an EMBL/GenBank/DDBJ whole genome shotgun (WGS) entry which is preliminary data.</text>
</comment>
<dbReference type="OrthoDB" id="5348779at2759"/>
<dbReference type="EMBL" id="CAJPDT010000001">
    <property type="protein sequence ID" value="CAF9904495.1"/>
    <property type="molecule type" value="Genomic_DNA"/>
</dbReference>
<feature type="region of interest" description="Disordered" evidence="1">
    <location>
        <begin position="1"/>
        <end position="46"/>
    </location>
</feature>
<evidence type="ECO:0000256" key="1">
    <source>
        <dbReference type="SAM" id="MobiDB-lite"/>
    </source>
</evidence>
<keyword evidence="3" id="KW-1185">Reference proteome</keyword>
<name>A0A8H3I297_9LECA</name>
<accession>A0A8H3I297</accession>
<feature type="compositionally biased region" description="Basic and acidic residues" evidence="1">
    <location>
        <begin position="80"/>
        <end position="101"/>
    </location>
</feature>
<reference evidence="2" key="1">
    <citation type="submission" date="2021-03" db="EMBL/GenBank/DDBJ databases">
        <authorList>
            <person name="Tagirdzhanova G."/>
        </authorList>
    </citation>
    <scope>NUCLEOTIDE SEQUENCE</scope>
</reference>
<feature type="region of interest" description="Disordered" evidence="1">
    <location>
        <begin position="63"/>
        <end position="118"/>
    </location>
</feature>
<dbReference type="AlphaFoldDB" id="A0A8H3I297"/>
<evidence type="ECO:0000313" key="3">
    <source>
        <dbReference type="Proteomes" id="UP000664534"/>
    </source>
</evidence>
<sequence length="570" mass="65471">MPEAGYEDYVFTSDEDNQQDEEQDESEDHNETSEEDEDSDDSTDIDIYASFFTDYERYQYDQAQWSGISNPRKYSKASKKGKEGQNKPKPKTQEKSKDLRKAGRTYKRKAEPPLQPTVTIAKEGEIHFDNRDNLWYSYKKHEIYVTERATFHHWIRALLSQDENLKGSYAFPRKRGSGKYDITCFNAIQQDWGLQRPHYAPVMFEWERLDRTDPTYQLGSLHYQGLLVIDYWRTPVRAFQELPLVISSEFEGGYMEPATRLHSEMAYEDIRARMPPFVEIKQKGQTTVKALSKANTFSGRSRHFREAAGAICWDQREGSENIKTFIENIVRPVNNSTRGSRDLTKDEVKRLRLMNCGTKPGRARPGTNKKSTEKYLAGIRKAAGLTPAPPEESIQSNDQADDSMIAEAAGLTPTPPEESIQSNDQADDSMIAQDAPRRFVFRCKEDPSLQPMTEEEALGHPLVDRLDPRNHIPKALSEVEAIQDALQVTIDHFTELFGFEPEINKGGNYISEYCNIQDQMDVFFPDDATALRRLGRWEGTVFDWVLAGVEHEPCIGRRQPFDFSAYLVDM</sequence>
<organism evidence="2 3">
    <name type="scientific">Imshaugia aleurites</name>
    <dbReference type="NCBI Taxonomy" id="172621"/>
    <lineage>
        <taxon>Eukaryota</taxon>
        <taxon>Fungi</taxon>
        <taxon>Dikarya</taxon>
        <taxon>Ascomycota</taxon>
        <taxon>Pezizomycotina</taxon>
        <taxon>Lecanoromycetes</taxon>
        <taxon>OSLEUM clade</taxon>
        <taxon>Lecanoromycetidae</taxon>
        <taxon>Lecanorales</taxon>
        <taxon>Lecanorineae</taxon>
        <taxon>Parmeliaceae</taxon>
        <taxon>Imshaugia</taxon>
    </lineage>
</organism>
<dbReference type="Proteomes" id="UP000664534">
    <property type="component" value="Unassembled WGS sequence"/>
</dbReference>
<protein>
    <submittedName>
        <fullName evidence="2">Uncharacterized protein</fullName>
    </submittedName>
</protein>
<proteinExistence type="predicted"/>
<feature type="compositionally biased region" description="Acidic residues" evidence="1">
    <location>
        <begin position="13"/>
        <end position="44"/>
    </location>
</feature>
<gene>
    <name evidence="2" type="ORF">IMSHALPRED_000083</name>
</gene>
<evidence type="ECO:0000313" key="2">
    <source>
        <dbReference type="EMBL" id="CAF9904495.1"/>
    </source>
</evidence>